<accession>A0A517S9S1</accession>
<keyword evidence="2" id="KW-0830">Ubiquinone</keyword>
<organism evidence="2 3">
    <name type="scientific">Caulifigura coniformis</name>
    <dbReference type="NCBI Taxonomy" id="2527983"/>
    <lineage>
        <taxon>Bacteria</taxon>
        <taxon>Pseudomonadati</taxon>
        <taxon>Planctomycetota</taxon>
        <taxon>Planctomycetia</taxon>
        <taxon>Planctomycetales</taxon>
        <taxon>Planctomycetaceae</taxon>
        <taxon>Caulifigura</taxon>
    </lineage>
</organism>
<sequence>MSGSLTLRGMTPPFLWKTGLKLGRRFGFVEKFQYGKEQPAAYYDQRFDLSDHWKLHYTRSHYYPLWTVVADRLRRAKVRTILDIGCGPGQVACLLRDRGFENYTGLDFSPNRVKAAKDCCPTLNFVVADIFASTVLEEHPYDCVLTMEFLEHIERDLEVLSRIRPGTFVLATVPNFPAAGHVRHFRDVDEVCQRYESLFSSLEVYAILADEGGRRHFVMEGRRA</sequence>
<dbReference type="SUPFAM" id="SSF53335">
    <property type="entry name" value="S-adenosyl-L-methionine-dependent methyltransferases"/>
    <property type="match status" value="1"/>
</dbReference>
<keyword evidence="2" id="KW-0489">Methyltransferase</keyword>
<dbReference type="Pfam" id="PF08241">
    <property type="entry name" value="Methyltransf_11"/>
    <property type="match status" value="1"/>
</dbReference>
<dbReference type="Proteomes" id="UP000315700">
    <property type="component" value="Chromosome"/>
</dbReference>
<keyword evidence="3" id="KW-1185">Reference proteome</keyword>
<dbReference type="InterPro" id="IPR029063">
    <property type="entry name" value="SAM-dependent_MTases_sf"/>
</dbReference>
<evidence type="ECO:0000313" key="2">
    <source>
        <dbReference type="EMBL" id="QDT52887.1"/>
    </source>
</evidence>
<evidence type="ECO:0000313" key="3">
    <source>
        <dbReference type="Proteomes" id="UP000315700"/>
    </source>
</evidence>
<dbReference type="RefSeq" id="WP_145027618.1">
    <property type="nucleotide sequence ID" value="NZ_CP036271.1"/>
</dbReference>
<reference evidence="2 3" key="1">
    <citation type="submission" date="2019-02" db="EMBL/GenBank/DDBJ databases">
        <title>Deep-cultivation of Planctomycetes and their phenomic and genomic characterization uncovers novel biology.</title>
        <authorList>
            <person name="Wiegand S."/>
            <person name="Jogler M."/>
            <person name="Boedeker C."/>
            <person name="Pinto D."/>
            <person name="Vollmers J."/>
            <person name="Rivas-Marin E."/>
            <person name="Kohn T."/>
            <person name="Peeters S.H."/>
            <person name="Heuer A."/>
            <person name="Rast P."/>
            <person name="Oberbeckmann S."/>
            <person name="Bunk B."/>
            <person name="Jeske O."/>
            <person name="Meyerdierks A."/>
            <person name="Storesund J.E."/>
            <person name="Kallscheuer N."/>
            <person name="Luecker S."/>
            <person name="Lage O.M."/>
            <person name="Pohl T."/>
            <person name="Merkel B.J."/>
            <person name="Hornburger P."/>
            <person name="Mueller R.-W."/>
            <person name="Bruemmer F."/>
            <person name="Labrenz M."/>
            <person name="Spormann A.M."/>
            <person name="Op den Camp H."/>
            <person name="Overmann J."/>
            <person name="Amann R."/>
            <person name="Jetten M.S.M."/>
            <person name="Mascher T."/>
            <person name="Medema M.H."/>
            <person name="Devos D.P."/>
            <person name="Kaster A.-K."/>
            <person name="Ovreas L."/>
            <person name="Rohde M."/>
            <person name="Galperin M.Y."/>
            <person name="Jogler C."/>
        </authorList>
    </citation>
    <scope>NUCLEOTIDE SEQUENCE [LARGE SCALE GENOMIC DNA]</scope>
    <source>
        <strain evidence="2 3">Pan44</strain>
    </source>
</reference>
<dbReference type="InterPro" id="IPR013216">
    <property type="entry name" value="Methyltransf_11"/>
</dbReference>
<dbReference type="EMBL" id="CP036271">
    <property type="protein sequence ID" value="QDT52887.1"/>
    <property type="molecule type" value="Genomic_DNA"/>
</dbReference>
<dbReference type="CDD" id="cd02440">
    <property type="entry name" value="AdoMet_MTases"/>
    <property type="match status" value="1"/>
</dbReference>
<feature type="domain" description="Methyltransferase type 11" evidence="1">
    <location>
        <begin position="82"/>
        <end position="163"/>
    </location>
</feature>
<dbReference type="OrthoDB" id="8773442at2"/>
<keyword evidence="2" id="KW-0808">Transferase</keyword>
<protein>
    <submittedName>
        <fullName evidence="2">Bifunctional 3-demethylubiquinone-9 3-methyltransferase/ 2-octaprenyl-6-hydroxy phenol methylase</fullName>
    </submittedName>
</protein>
<name>A0A517S9S1_9PLAN</name>
<dbReference type="InParanoid" id="A0A517S9S1"/>
<dbReference type="KEGG" id="ccos:Pan44_09000"/>
<dbReference type="GO" id="GO:0032259">
    <property type="term" value="P:methylation"/>
    <property type="evidence" value="ECO:0007669"/>
    <property type="project" value="UniProtKB-KW"/>
</dbReference>
<dbReference type="GO" id="GO:0008757">
    <property type="term" value="F:S-adenosylmethionine-dependent methyltransferase activity"/>
    <property type="evidence" value="ECO:0007669"/>
    <property type="project" value="InterPro"/>
</dbReference>
<dbReference type="PANTHER" id="PTHR43861">
    <property type="entry name" value="TRANS-ACONITATE 2-METHYLTRANSFERASE-RELATED"/>
    <property type="match status" value="1"/>
</dbReference>
<proteinExistence type="predicted"/>
<dbReference type="AlphaFoldDB" id="A0A517S9S1"/>
<dbReference type="Gene3D" id="3.40.50.150">
    <property type="entry name" value="Vaccinia Virus protein VP39"/>
    <property type="match status" value="1"/>
</dbReference>
<evidence type="ECO:0000259" key="1">
    <source>
        <dbReference type="Pfam" id="PF08241"/>
    </source>
</evidence>
<gene>
    <name evidence="2" type="ORF">Pan44_09000</name>
</gene>